<sequence>MDIGGSPITNFQDVGYGNISLR</sequence>
<reference evidence="1" key="1">
    <citation type="journal article" date="2012" name="PLoS ONE">
        <title>Gene sets for utilization of primary and secondary nutrition supplies in the distal gut of endangered iberian lynx.</title>
        <authorList>
            <person name="Alcaide M."/>
            <person name="Messina E."/>
            <person name="Richter M."/>
            <person name="Bargiela R."/>
            <person name="Peplies J."/>
            <person name="Huws S.A."/>
            <person name="Newbold C.J."/>
            <person name="Golyshin P.N."/>
            <person name="Simon M.A."/>
            <person name="Lopez G."/>
            <person name="Yakimov M.M."/>
            <person name="Ferrer M."/>
        </authorList>
    </citation>
    <scope>NUCLEOTIDE SEQUENCE</scope>
</reference>
<feature type="non-terminal residue" evidence="1">
    <location>
        <position position="22"/>
    </location>
</feature>
<dbReference type="AlphaFoldDB" id="J9GKR7"/>
<dbReference type="EMBL" id="AMCI01003442">
    <property type="protein sequence ID" value="EJX00285.1"/>
    <property type="molecule type" value="Genomic_DNA"/>
</dbReference>
<protein>
    <submittedName>
        <fullName evidence="1">Uncharacterized protein</fullName>
    </submittedName>
</protein>
<proteinExistence type="predicted"/>
<accession>J9GKR7</accession>
<evidence type="ECO:0000313" key="1">
    <source>
        <dbReference type="EMBL" id="EJX00285.1"/>
    </source>
</evidence>
<gene>
    <name evidence="1" type="ORF">EVA_11610</name>
</gene>
<organism evidence="1">
    <name type="scientific">gut metagenome</name>
    <dbReference type="NCBI Taxonomy" id="749906"/>
    <lineage>
        <taxon>unclassified sequences</taxon>
        <taxon>metagenomes</taxon>
        <taxon>organismal metagenomes</taxon>
    </lineage>
</organism>
<name>J9GKR7_9ZZZZ</name>
<comment type="caution">
    <text evidence="1">The sequence shown here is derived from an EMBL/GenBank/DDBJ whole genome shotgun (WGS) entry which is preliminary data.</text>
</comment>